<dbReference type="GO" id="GO:0006355">
    <property type="term" value="P:regulation of DNA-templated transcription"/>
    <property type="evidence" value="ECO:0007669"/>
    <property type="project" value="TreeGrafter"/>
</dbReference>
<reference evidence="2 3" key="1">
    <citation type="submission" date="2020-08" db="EMBL/GenBank/DDBJ databases">
        <title>Genomic Encyclopedia of Type Strains, Phase IV (KMG-V): Genome sequencing to study the core and pangenomes of soil and plant-associated prokaryotes.</title>
        <authorList>
            <person name="Whitman W."/>
        </authorList>
    </citation>
    <scope>NUCLEOTIDE SEQUENCE [LARGE SCALE GENOMIC DNA]</scope>
    <source>
        <strain evidence="2 3">MP601</strain>
    </source>
</reference>
<dbReference type="EMBL" id="JACHCA010000027">
    <property type="protein sequence ID" value="MBB6131611.1"/>
    <property type="molecule type" value="Genomic_DNA"/>
</dbReference>
<dbReference type="AlphaFoldDB" id="A0A841JUW3"/>
<dbReference type="InterPro" id="IPR051677">
    <property type="entry name" value="AfsR-DnrI-RedD_regulator"/>
</dbReference>
<dbReference type="SUPFAM" id="SSF117281">
    <property type="entry name" value="Kelch motif"/>
    <property type="match status" value="1"/>
</dbReference>
<gene>
    <name evidence="2" type="ORF">HDF22_005762</name>
</gene>
<dbReference type="GO" id="GO:0003677">
    <property type="term" value="F:DNA binding"/>
    <property type="evidence" value="ECO:0007669"/>
    <property type="project" value="TreeGrafter"/>
</dbReference>
<name>A0A841JUW3_9SPHI</name>
<comment type="caution">
    <text evidence="2">The sequence shown here is derived from an EMBL/GenBank/DDBJ whole genome shotgun (WGS) entry which is preliminary data.</text>
</comment>
<organism evidence="2 3">
    <name type="scientific">Mucilaginibacter lappiensis</name>
    <dbReference type="NCBI Taxonomy" id="354630"/>
    <lineage>
        <taxon>Bacteria</taxon>
        <taxon>Pseudomonadati</taxon>
        <taxon>Bacteroidota</taxon>
        <taxon>Sphingobacteriia</taxon>
        <taxon>Sphingobacteriales</taxon>
        <taxon>Sphingobacteriaceae</taxon>
        <taxon>Mucilaginibacter</taxon>
    </lineage>
</organism>
<keyword evidence="1" id="KW-0472">Membrane</keyword>
<accession>A0A841JUW3</accession>
<dbReference type="InterPro" id="IPR015915">
    <property type="entry name" value="Kelch-typ_b-propeller"/>
</dbReference>
<protein>
    <submittedName>
        <fullName evidence="2">Two-component SAPR family response regulator</fullName>
    </submittedName>
</protein>
<dbReference type="Proteomes" id="UP000548326">
    <property type="component" value="Unassembled WGS sequence"/>
</dbReference>
<keyword evidence="1" id="KW-1133">Transmembrane helix</keyword>
<evidence type="ECO:0000313" key="2">
    <source>
        <dbReference type="EMBL" id="MBB6131611.1"/>
    </source>
</evidence>
<evidence type="ECO:0000256" key="1">
    <source>
        <dbReference type="SAM" id="Phobius"/>
    </source>
</evidence>
<dbReference type="PANTHER" id="PTHR35807">
    <property type="entry name" value="TRANSCRIPTIONAL REGULATOR REDD-RELATED"/>
    <property type="match status" value="1"/>
</dbReference>
<keyword evidence="1" id="KW-0812">Transmembrane</keyword>
<dbReference type="Pfam" id="PF24681">
    <property type="entry name" value="Kelch_KLHDC2_KLHL20_DRC7"/>
    <property type="match status" value="1"/>
</dbReference>
<sequence>MIKKEKVLILHLKVYKIVLLFILFAPALKSQAQGLMFNSNDSLMGQRTSYTVFSSDVPTFHDHLRMSFDLSLWDKEHLGYVFNIIDGHKNSYSLTYIYNYNGSPALNFNIDSKSNKIKIPLHLSQLNKRVWINVKVDIDLKANVVTFYVNGQVYKAVDFGFDDQITPIVTFGKNPHYSDVPKMAVKNLTISNDNKTYTFPLNEWSGNDVHDSSGEILGHVDNPVWLINGSYFWEKRVTFSFHGVAGANFNLQDQSLLVFKSDSLIRYDMKSGGISTKVFQNKVPVPLLLGKSIINTRENKLYAYEVLRAPKPGPCIASLDLNTLKWDVVGIANIKEQRHHHNIFYDKDQNDLYLFGGYGSFAYHNDFFKLNKQTDSWDKATFTGDRISPRFFSASSQANESNEVYIFGGYGNQSGNQIVGGRHFYDLYQVNLSNHAIKKCWEIKPNEEDFVPTNNLIISKDGKYFYALCYPHERPKTQLRLYKFSIKNGLYQVVSGTIPVTSERIESDINLFFNPVQDEFFCIIQEFSDPNRSTIRVLALEFPPVSQQEYEQSQKSIGPPHQVFKYVIFGGVAILVISMAFLIIKKRRVKQPAPEPLEEEDTGVAVINKKNDEKRANAIYLLGEFTVYDKNSRDITYLFSPKIKQLFILLLLNSQDATGVVSKKISTILWPDKDVAKTKNIKGVTINHLRNIIADIEGIELTFLNDTYCFKLDGNLFCDYFIVTSTLELINGPDKTAEAAILQYFDLIARGGLLQYIPETWLDDIKLGYEEALMPVILPEVKRVYESGDFRKVLDIARVVLNIDPFNDTALKYKLKALRRIKGIEYARKVYDEFTAEYEKSLGISYEVPFDKICSNKTEPR</sequence>
<proteinExistence type="predicted"/>
<feature type="transmembrane region" description="Helical" evidence="1">
    <location>
        <begin position="563"/>
        <end position="584"/>
    </location>
</feature>
<dbReference type="RefSeq" id="WP_183590053.1">
    <property type="nucleotide sequence ID" value="NZ_JACHCA010000027.1"/>
</dbReference>
<dbReference type="Gene3D" id="2.120.10.80">
    <property type="entry name" value="Kelch-type beta propeller"/>
    <property type="match status" value="1"/>
</dbReference>
<dbReference type="PANTHER" id="PTHR35807:SF1">
    <property type="entry name" value="TRANSCRIPTIONAL REGULATOR REDD"/>
    <property type="match status" value="1"/>
</dbReference>
<evidence type="ECO:0000313" key="3">
    <source>
        <dbReference type="Proteomes" id="UP000548326"/>
    </source>
</evidence>